<accession>A0A3B0V578</accession>
<dbReference type="InterPro" id="IPR015896">
    <property type="entry name" value="4pyrrol_synth_GluRdtase_dimer"/>
</dbReference>
<dbReference type="GO" id="GO:0050661">
    <property type="term" value="F:NADP binding"/>
    <property type="evidence" value="ECO:0007669"/>
    <property type="project" value="InterPro"/>
</dbReference>
<dbReference type="Gene3D" id="3.40.50.720">
    <property type="entry name" value="NAD(P)-binding Rossmann-like Domain"/>
    <property type="match status" value="1"/>
</dbReference>
<dbReference type="AlphaFoldDB" id="A0A3B0V578"/>
<feature type="domain" description="Quinate/shikimate 5-dehydrogenase/glutamyl-tRNA reductase" evidence="9">
    <location>
        <begin position="137"/>
        <end position="272"/>
    </location>
</feature>
<dbReference type="CDD" id="cd05213">
    <property type="entry name" value="NAD_bind_Glutamyl_tRNA_reduct"/>
    <property type="match status" value="1"/>
</dbReference>
<evidence type="ECO:0000256" key="2">
    <source>
        <dbReference type="ARBA" id="ARBA00005916"/>
    </source>
</evidence>
<dbReference type="InterPro" id="IPR000343">
    <property type="entry name" value="4pyrrol_synth_GluRdtase"/>
</dbReference>
<dbReference type="InterPro" id="IPR036453">
    <property type="entry name" value="GluRdtase_dimer_dom_sf"/>
</dbReference>
<dbReference type="FunFam" id="3.30.460.30:FF:000001">
    <property type="entry name" value="Glutamyl-tRNA reductase"/>
    <property type="match status" value="1"/>
</dbReference>
<comment type="pathway">
    <text evidence="1">Porphyrin-containing compound metabolism; protoporphyrin-IX biosynthesis; 5-aminolevulinate from L-glutamyl-tRNA(Glu): step 1/2.</text>
</comment>
<dbReference type="NCBIfam" id="TIGR01035">
    <property type="entry name" value="hemA"/>
    <property type="match status" value="1"/>
</dbReference>
<evidence type="ECO:0000256" key="4">
    <source>
        <dbReference type="ARBA" id="ARBA00022857"/>
    </source>
</evidence>
<dbReference type="PANTHER" id="PTHR43013:SF1">
    <property type="entry name" value="GLUTAMYL-TRNA REDUCTASE"/>
    <property type="match status" value="1"/>
</dbReference>
<dbReference type="InterPro" id="IPR036291">
    <property type="entry name" value="NAD(P)-bd_dom_sf"/>
</dbReference>
<dbReference type="GO" id="GO:0008883">
    <property type="term" value="F:glutamyl-tRNA reductase activity"/>
    <property type="evidence" value="ECO:0007669"/>
    <property type="project" value="UniProtKB-EC"/>
</dbReference>
<keyword evidence="6" id="KW-0627">Porphyrin biosynthesis</keyword>
<dbReference type="Pfam" id="PF05201">
    <property type="entry name" value="GlutR_N"/>
    <property type="match status" value="1"/>
</dbReference>
<evidence type="ECO:0000256" key="3">
    <source>
        <dbReference type="ARBA" id="ARBA00012970"/>
    </source>
</evidence>
<dbReference type="Pfam" id="PF00745">
    <property type="entry name" value="GlutR_dimer"/>
    <property type="match status" value="1"/>
</dbReference>
<keyword evidence="4" id="KW-0521">NADP</keyword>
<organism evidence="11">
    <name type="scientific">hydrothermal vent metagenome</name>
    <dbReference type="NCBI Taxonomy" id="652676"/>
    <lineage>
        <taxon>unclassified sequences</taxon>
        <taxon>metagenomes</taxon>
        <taxon>ecological metagenomes</taxon>
    </lineage>
</organism>
<dbReference type="EMBL" id="UOEX01000149">
    <property type="protein sequence ID" value="VAW36040.1"/>
    <property type="molecule type" value="Genomic_DNA"/>
</dbReference>
<dbReference type="Gene3D" id="3.30.460.30">
    <property type="entry name" value="Glutamyl-tRNA reductase, N-terminal domain"/>
    <property type="match status" value="1"/>
</dbReference>
<dbReference type="InterPro" id="IPR015895">
    <property type="entry name" value="4pyrrol_synth_GluRdtase_N"/>
</dbReference>
<dbReference type="EC" id="1.2.1.70" evidence="3"/>
<dbReference type="HAMAP" id="MF_00087">
    <property type="entry name" value="Glu_tRNA_reductase"/>
    <property type="match status" value="1"/>
</dbReference>
<evidence type="ECO:0000313" key="11">
    <source>
        <dbReference type="EMBL" id="VAW36040.1"/>
    </source>
</evidence>
<dbReference type="InterPro" id="IPR018214">
    <property type="entry name" value="GluRdtase_CS"/>
</dbReference>
<comment type="similarity">
    <text evidence="2">Belongs to the glutamyl-tRNA reductase family.</text>
</comment>
<dbReference type="InterPro" id="IPR006151">
    <property type="entry name" value="Shikm_DH/Glu-tRNA_Rdtase"/>
</dbReference>
<feature type="domain" description="Tetrapyrrole biosynthesis glutamyl-tRNA reductase dimerisation" evidence="8">
    <location>
        <begin position="287"/>
        <end position="385"/>
    </location>
</feature>
<proteinExistence type="inferred from homology"/>
<dbReference type="UniPathway" id="UPA00251">
    <property type="reaction ID" value="UER00316"/>
</dbReference>
<gene>
    <name evidence="11" type="ORF">MNBD_DELTA03-1350</name>
</gene>
<evidence type="ECO:0000256" key="1">
    <source>
        <dbReference type="ARBA" id="ARBA00005059"/>
    </source>
</evidence>
<keyword evidence="5 11" id="KW-0560">Oxidoreductase</keyword>
<feature type="domain" description="Glutamyl-tRNA reductase N-terminal" evidence="10">
    <location>
        <begin position="3"/>
        <end position="122"/>
    </location>
</feature>
<dbReference type="Pfam" id="PF01488">
    <property type="entry name" value="Shikimate_DH"/>
    <property type="match status" value="1"/>
</dbReference>
<evidence type="ECO:0000259" key="9">
    <source>
        <dbReference type="Pfam" id="PF01488"/>
    </source>
</evidence>
<dbReference type="SUPFAM" id="SSF51735">
    <property type="entry name" value="NAD(P)-binding Rossmann-fold domains"/>
    <property type="match status" value="1"/>
</dbReference>
<evidence type="ECO:0000256" key="5">
    <source>
        <dbReference type="ARBA" id="ARBA00023002"/>
    </source>
</evidence>
<comment type="catalytic activity">
    <reaction evidence="7">
        <text>(S)-4-amino-5-oxopentanoate + tRNA(Glu) + NADP(+) = L-glutamyl-tRNA(Glu) + NADPH + H(+)</text>
        <dbReference type="Rhea" id="RHEA:12344"/>
        <dbReference type="Rhea" id="RHEA-COMP:9663"/>
        <dbReference type="Rhea" id="RHEA-COMP:9680"/>
        <dbReference type="ChEBI" id="CHEBI:15378"/>
        <dbReference type="ChEBI" id="CHEBI:57501"/>
        <dbReference type="ChEBI" id="CHEBI:57783"/>
        <dbReference type="ChEBI" id="CHEBI:58349"/>
        <dbReference type="ChEBI" id="CHEBI:78442"/>
        <dbReference type="ChEBI" id="CHEBI:78520"/>
        <dbReference type="EC" id="1.2.1.70"/>
    </reaction>
</comment>
<evidence type="ECO:0000259" key="10">
    <source>
        <dbReference type="Pfam" id="PF05201"/>
    </source>
</evidence>
<name>A0A3B0V578_9ZZZZ</name>
<dbReference type="GO" id="GO:0019353">
    <property type="term" value="P:protoporphyrinogen IX biosynthetic process from glutamate"/>
    <property type="evidence" value="ECO:0007669"/>
    <property type="project" value="TreeGrafter"/>
</dbReference>
<dbReference type="SUPFAM" id="SSF69742">
    <property type="entry name" value="Glutamyl tRNA-reductase catalytic, N-terminal domain"/>
    <property type="match status" value="1"/>
</dbReference>
<reference evidence="11" key="1">
    <citation type="submission" date="2018-06" db="EMBL/GenBank/DDBJ databases">
        <authorList>
            <person name="Zhirakovskaya E."/>
        </authorList>
    </citation>
    <scope>NUCLEOTIDE SEQUENCE</scope>
</reference>
<dbReference type="FunFam" id="3.40.50.720:FF:000031">
    <property type="entry name" value="Glutamyl-tRNA reductase"/>
    <property type="match status" value="1"/>
</dbReference>
<dbReference type="SUPFAM" id="SSF69075">
    <property type="entry name" value="Glutamyl tRNA-reductase dimerization domain"/>
    <property type="match status" value="1"/>
</dbReference>
<dbReference type="PROSITE" id="PS00747">
    <property type="entry name" value="GLUTR"/>
    <property type="match status" value="1"/>
</dbReference>
<dbReference type="PANTHER" id="PTHR43013">
    <property type="entry name" value="GLUTAMYL-TRNA REDUCTASE"/>
    <property type="match status" value="1"/>
</dbReference>
<sequence length="385" mass="42987">MKKMPGCNEGCFLGTCNRVEVICAGDGSDELAMAVRHMLFARSNLSDTEALRYSYTYRGQEAILHLFQVAASLDSMIIGEPQILGQLKKAYRQAVENKGVGTILNKFINKSFSVAKRVRTETNIGSNAVSISFAAVQLAKKIFGSLEYKRVMLVGAGEMAELAAEHLLAQGIEEVVVANRTLANAVKLARQFKGRGVSLDDLSDELEHIDILISSTGARGLVLRREDVKPVMRQRMNSPLFLIDIAVPRDLDPELNNLDNVYLYDIDNLTDVVEVNKSAREKEADRAGRIVQEEAVKFAAWLERLAVTPTIIDLRNKIEAVKRAELERTMPRLSSLTPKQQQTVETMMTSMVNKILHHPTLFLKADKGPCVQQERINLVREMFDL</sequence>
<evidence type="ECO:0000259" key="8">
    <source>
        <dbReference type="Pfam" id="PF00745"/>
    </source>
</evidence>
<dbReference type="InterPro" id="IPR036343">
    <property type="entry name" value="GluRdtase_N_sf"/>
</dbReference>
<evidence type="ECO:0000256" key="6">
    <source>
        <dbReference type="ARBA" id="ARBA00023244"/>
    </source>
</evidence>
<dbReference type="PIRSF" id="PIRSF000445">
    <property type="entry name" value="4pyrrol_synth_GluRdtase"/>
    <property type="match status" value="1"/>
</dbReference>
<protein>
    <recommendedName>
        <fullName evidence="3">glutamyl-tRNA reductase</fullName>
        <ecNumber evidence="3">1.2.1.70</ecNumber>
    </recommendedName>
</protein>
<evidence type="ECO:0000256" key="7">
    <source>
        <dbReference type="ARBA" id="ARBA00047464"/>
    </source>
</evidence>